<dbReference type="HAMAP" id="MF_00139">
    <property type="entry name" value="PurH"/>
    <property type="match status" value="1"/>
</dbReference>
<dbReference type="SUPFAM" id="SSF52335">
    <property type="entry name" value="Methylglyoxal synthase-like"/>
    <property type="match status" value="1"/>
</dbReference>
<reference evidence="9" key="1">
    <citation type="submission" date="2020-03" db="EMBL/GenBank/DDBJ databases">
        <title>A high-quality chromosome-level genome assembly of a woody plant with both climbing and erect habits, Rhamnella rubrinervis.</title>
        <authorList>
            <person name="Lu Z."/>
            <person name="Yang Y."/>
            <person name="Zhu X."/>
            <person name="Sun Y."/>
        </authorList>
    </citation>
    <scope>NUCLEOTIDE SEQUENCE</scope>
    <source>
        <strain evidence="9">BYM</strain>
        <tissue evidence="9">Leaf</tissue>
    </source>
</reference>
<dbReference type="FunFam" id="3.40.140.20:FF:000002">
    <property type="entry name" value="Bifunctional purine biosynthesis protein PurH"/>
    <property type="match status" value="1"/>
</dbReference>
<accession>A0A8K0E069</accession>
<dbReference type="GO" id="GO:0004643">
    <property type="term" value="F:phosphoribosylaminoimidazolecarboxamide formyltransferase activity"/>
    <property type="evidence" value="ECO:0007669"/>
    <property type="project" value="InterPro"/>
</dbReference>
<dbReference type="AlphaFoldDB" id="A0A8K0E069"/>
<dbReference type="FunFam" id="3.40.50.1380:FF:000001">
    <property type="entry name" value="Bifunctional purine biosynthesis protein PurH"/>
    <property type="match status" value="1"/>
</dbReference>
<evidence type="ECO:0000256" key="5">
    <source>
        <dbReference type="ARBA" id="ARBA00022755"/>
    </source>
</evidence>
<evidence type="ECO:0000313" key="10">
    <source>
        <dbReference type="Proteomes" id="UP000796880"/>
    </source>
</evidence>
<dbReference type="SMART" id="SM00798">
    <property type="entry name" value="AICARFT_IMPCHas"/>
    <property type="match status" value="1"/>
</dbReference>
<dbReference type="InterPro" id="IPR016193">
    <property type="entry name" value="Cytidine_deaminase-like"/>
</dbReference>
<comment type="pathway">
    <text evidence="2">Purine metabolism; IMP biosynthesis via de novo pathway; 5-formamido-1-(5-phospho-D-ribosyl)imidazole-4-carboxamide from 5-amino-1-(5-phospho-D-ribosyl)imidazole-4-carboxamide (10-formyl THF route): step 1/1.</text>
</comment>
<comment type="similarity">
    <text evidence="3">Belongs to the PurH family.</text>
</comment>
<evidence type="ECO:0000313" key="9">
    <source>
        <dbReference type="EMBL" id="KAF3440807.1"/>
    </source>
</evidence>
<dbReference type="GO" id="GO:0006189">
    <property type="term" value="P:'de novo' IMP biosynthetic process"/>
    <property type="evidence" value="ECO:0007669"/>
    <property type="project" value="UniProtKB-UniPathway"/>
</dbReference>
<evidence type="ECO:0000256" key="2">
    <source>
        <dbReference type="ARBA" id="ARBA00004954"/>
    </source>
</evidence>
<dbReference type="Gene3D" id="3.40.140.20">
    <property type="match status" value="2"/>
</dbReference>
<dbReference type="Proteomes" id="UP000796880">
    <property type="component" value="Unassembled WGS sequence"/>
</dbReference>
<keyword evidence="4" id="KW-0808">Transferase</keyword>
<dbReference type="InterPro" id="IPR036914">
    <property type="entry name" value="MGS-like_dom_sf"/>
</dbReference>
<evidence type="ECO:0000259" key="8">
    <source>
        <dbReference type="PROSITE" id="PS51855"/>
    </source>
</evidence>
<dbReference type="EMBL" id="VOIH02000008">
    <property type="protein sequence ID" value="KAF3440807.1"/>
    <property type="molecule type" value="Genomic_DNA"/>
</dbReference>
<dbReference type="GO" id="GO:0005829">
    <property type="term" value="C:cytosol"/>
    <property type="evidence" value="ECO:0007669"/>
    <property type="project" value="TreeGrafter"/>
</dbReference>
<organism evidence="9 10">
    <name type="scientific">Rhamnella rubrinervis</name>
    <dbReference type="NCBI Taxonomy" id="2594499"/>
    <lineage>
        <taxon>Eukaryota</taxon>
        <taxon>Viridiplantae</taxon>
        <taxon>Streptophyta</taxon>
        <taxon>Embryophyta</taxon>
        <taxon>Tracheophyta</taxon>
        <taxon>Spermatophyta</taxon>
        <taxon>Magnoliopsida</taxon>
        <taxon>eudicotyledons</taxon>
        <taxon>Gunneridae</taxon>
        <taxon>Pentapetalae</taxon>
        <taxon>rosids</taxon>
        <taxon>fabids</taxon>
        <taxon>Rosales</taxon>
        <taxon>Rhamnaceae</taxon>
        <taxon>rhamnoid group</taxon>
        <taxon>Rhamneae</taxon>
        <taxon>Rhamnella</taxon>
    </lineage>
</organism>
<keyword evidence="5" id="KW-0658">Purine biosynthesis</keyword>
<dbReference type="Pfam" id="PF02142">
    <property type="entry name" value="MGS"/>
    <property type="match status" value="1"/>
</dbReference>
<sequence length="742" mass="81256">MFLFLICQRNMLSLKAAPTTTIVKTIHSRNPNTGPLLLFSKYQGRINCPCSYFFASVSVKHSSMMHSSMMHSSCSPIKAMSAKEAATEAHYVLKPNSESSSSGSKKALISLSDKKDIAFLGNGLQDLGYTIVSTGGTASTLESAGVSVTKVEQLTCFPEMLDGRVKTLHPHIHGGILARRDQKHHMEALNKHGIGTFDVVVVNLYPFYDKVTSTGGIEFEDGIENIDIGGPAMIRAAAKNHKDVLVVVDSEDYPALLEFLKGNQDNQQFQGNLHGRLFNMLLPMILQFQWLWKQTVGDKFPPSLTVPMSIQSFLRYGENPHQKAAFYVDKRLAEVNGGGIATAIQHHGKEMSYNNYLDADAAWNCVSEFRNPTCVIVKHTNPCGVASRDDILEAYRLAVKADPVSAFGGIVAFNTEVDEALASEIREFRSPTDGETRMFYEIVIAPKYTKKGLEILCGKSKTLRILEAQKNEKGKVSLRQVGGGWLAQDSNDLTPEDIQFNVVSENAPQESELRDAEFALLCVKHIKSNAIVIAKNNCMLGMGSGQPNRVESLRIALRKAGDEVKGAALASDAFFPFAWKDAVEEACESGIDVIVEPGGSIRDGEAIDCCNKIIFTQCSLSGIASTACVMYDLVQTIANIKLSTADTYVGSHRRYPLTPSAYPKKIHFLDSGSSFDVSRALYITYTRLPNVVFTASAQNDLAIPVVLNIVLVRSNKVLFICSATPFYCGMYVTVNCLLIPSC</sequence>
<keyword evidence="10" id="KW-1185">Reference proteome</keyword>
<evidence type="ECO:0000256" key="3">
    <source>
        <dbReference type="ARBA" id="ARBA00007667"/>
    </source>
</evidence>
<dbReference type="PANTHER" id="PTHR11692">
    <property type="entry name" value="BIFUNCTIONAL PURINE BIOSYNTHESIS PROTEIN PURH"/>
    <property type="match status" value="1"/>
</dbReference>
<dbReference type="SUPFAM" id="SSF53927">
    <property type="entry name" value="Cytidine deaminase-like"/>
    <property type="match status" value="1"/>
</dbReference>
<dbReference type="PROSITE" id="PS51855">
    <property type="entry name" value="MGS"/>
    <property type="match status" value="1"/>
</dbReference>
<keyword evidence="6" id="KW-0378">Hydrolase</keyword>
<evidence type="ECO:0000256" key="6">
    <source>
        <dbReference type="ARBA" id="ARBA00022801"/>
    </source>
</evidence>
<evidence type="ECO:0000256" key="4">
    <source>
        <dbReference type="ARBA" id="ARBA00022679"/>
    </source>
</evidence>
<dbReference type="InterPro" id="IPR002695">
    <property type="entry name" value="PurH-like"/>
</dbReference>
<dbReference type="Pfam" id="PF01808">
    <property type="entry name" value="AICARFT_IMPCHas"/>
    <property type="match status" value="1"/>
</dbReference>
<dbReference type="NCBIfam" id="NF002049">
    <property type="entry name" value="PRK00881.1"/>
    <property type="match status" value="1"/>
</dbReference>
<feature type="domain" description="MGS-like" evidence="8">
    <location>
        <begin position="96"/>
        <end position="248"/>
    </location>
</feature>
<comment type="caution">
    <text evidence="9">The sequence shown here is derived from an EMBL/GenBank/DDBJ whole genome shotgun (WGS) entry which is preliminary data.</text>
</comment>
<dbReference type="SMART" id="SM00851">
    <property type="entry name" value="MGS"/>
    <property type="match status" value="1"/>
</dbReference>
<dbReference type="PANTHER" id="PTHR11692:SF0">
    <property type="entry name" value="BIFUNCTIONAL PURINE BIOSYNTHESIS PROTEIN ATIC"/>
    <property type="match status" value="1"/>
</dbReference>
<protein>
    <recommendedName>
        <fullName evidence="8">MGS-like domain-containing protein</fullName>
    </recommendedName>
</protein>
<dbReference type="GO" id="GO:0003937">
    <property type="term" value="F:IMP cyclohydrolase activity"/>
    <property type="evidence" value="ECO:0007669"/>
    <property type="project" value="InterPro"/>
</dbReference>
<gene>
    <name evidence="9" type="ORF">FNV43_RR19093</name>
</gene>
<proteinExistence type="inferred from homology"/>
<evidence type="ECO:0000256" key="1">
    <source>
        <dbReference type="ARBA" id="ARBA00004844"/>
    </source>
</evidence>
<dbReference type="CDD" id="cd01421">
    <property type="entry name" value="IMPCH"/>
    <property type="match status" value="1"/>
</dbReference>
<comment type="pathway">
    <text evidence="1">Purine metabolism; IMP biosynthesis via de novo pathway; IMP from 5-formamido-1-(5-phospho-D-ribosyl)imidazole-4-carboxamide: step 1/1.</text>
</comment>
<dbReference type="UniPathway" id="UPA00074">
    <property type="reaction ID" value="UER00133"/>
</dbReference>
<dbReference type="InterPro" id="IPR011607">
    <property type="entry name" value="MGS-like_dom"/>
</dbReference>
<keyword evidence="7" id="KW-0511">Multifunctional enzyme</keyword>
<dbReference type="Gene3D" id="3.40.50.1380">
    <property type="entry name" value="Methylglyoxal synthase-like domain"/>
    <property type="match status" value="1"/>
</dbReference>
<name>A0A8K0E069_9ROSA</name>
<dbReference type="InterPro" id="IPR024051">
    <property type="entry name" value="AICAR_Tfase_dup_dom_sf"/>
</dbReference>
<evidence type="ECO:0000256" key="7">
    <source>
        <dbReference type="ARBA" id="ARBA00023268"/>
    </source>
</evidence>
<dbReference type="OrthoDB" id="6017153at2759"/>